<sequence>MYFKILSILIIFYSLSVTVEGSLGYASTSIGKTFKFDFGPETKSLRISRNDTEEILLAGKGGLHPNVKLSNAGILTISPVTKNDFGMYSAMYKIEHQVGNTIIGVAPPAIILTEEKV</sequence>
<evidence type="ECO:0000313" key="3">
    <source>
        <dbReference type="WBParaSite" id="SSTP_0000818300.1"/>
    </source>
</evidence>
<evidence type="ECO:0000256" key="1">
    <source>
        <dbReference type="SAM" id="SignalP"/>
    </source>
</evidence>
<dbReference type="Proteomes" id="UP000035681">
    <property type="component" value="Unplaced"/>
</dbReference>
<name>A0A0K0EFC0_STRER</name>
<feature type="signal peptide" evidence="1">
    <location>
        <begin position="1"/>
        <end position="21"/>
    </location>
</feature>
<accession>A0A0K0EFC0</accession>
<evidence type="ECO:0000313" key="2">
    <source>
        <dbReference type="Proteomes" id="UP000035681"/>
    </source>
</evidence>
<dbReference type="WBParaSite" id="SSTP_0000818300.1">
    <property type="protein sequence ID" value="SSTP_0000818300.1"/>
    <property type="gene ID" value="SSTP_0000818300"/>
</dbReference>
<reference evidence="3" key="1">
    <citation type="submission" date="2015-08" db="UniProtKB">
        <authorList>
            <consortium name="WormBaseParasite"/>
        </authorList>
    </citation>
    <scope>IDENTIFICATION</scope>
</reference>
<feature type="chain" id="PRO_5005327932" evidence="1">
    <location>
        <begin position="22"/>
        <end position="117"/>
    </location>
</feature>
<dbReference type="WBParaSite" id="TCONS_00000175.p1">
    <property type="protein sequence ID" value="TCONS_00000175.p1"/>
    <property type="gene ID" value="XLOC_000200"/>
</dbReference>
<protein>
    <submittedName>
        <fullName evidence="3">DM13 domain-containing protein</fullName>
    </submittedName>
</protein>
<keyword evidence="1" id="KW-0732">Signal</keyword>
<keyword evidence="2" id="KW-1185">Reference proteome</keyword>
<proteinExistence type="predicted"/>
<organism evidence="3">
    <name type="scientific">Strongyloides stercoralis</name>
    <name type="common">Threadworm</name>
    <dbReference type="NCBI Taxonomy" id="6248"/>
    <lineage>
        <taxon>Eukaryota</taxon>
        <taxon>Metazoa</taxon>
        <taxon>Ecdysozoa</taxon>
        <taxon>Nematoda</taxon>
        <taxon>Chromadorea</taxon>
        <taxon>Rhabditida</taxon>
        <taxon>Tylenchina</taxon>
        <taxon>Panagrolaimomorpha</taxon>
        <taxon>Strongyloidoidea</taxon>
        <taxon>Strongyloididae</taxon>
        <taxon>Strongyloides</taxon>
    </lineage>
</organism>
<dbReference type="AlphaFoldDB" id="A0A0K0EFC0"/>